<dbReference type="Proteomes" id="UP000242757">
    <property type="component" value="Unassembled WGS sequence"/>
</dbReference>
<keyword evidence="2" id="KW-0238">DNA-binding</keyword>
<dbReference type="EMBL" id="NBIM01000008">
    <property type="protein sequence ID" value="OXY80707.1"/>
    <property type="molecule type" value="Genomic_DNA"/>
</dbReference>
<dbReference type="InterPro" id="IPR050204">
    <property type="entry name" value="AraC_XylS_family_regulators"/>
</dbReference>
<reference evidence="5 6" key="1">
    <citation type="submission" date="2017-08" db="EMBL/GenBank/DDBJ databases">
        <title>A Genome Sequence of Oceanimonas doudoroffii ATCC 27123T.</title>
        <authorList>
            <person name="Brennan M.A."/>
            <person name="Maclea K.S."/>
            <person name="Mcclelland W.D."/>
            <person name="Trachtenberg A.M."/>
        </authorList>
    </citation>
    <scope>NUCLEOTIDE SEQUENCE [LARGE SCALE GENOMIC DNA]</scope>
    <source>
        <strain evidence="5 6">ATCC 27123</strain>
    </source>
</reference>
<evidence type="ECO:0000313" key="5">
    <source>
        <dbReference type="EMBL" id="OXY80707.1"/>
    </source>
</evidence>
<dbReference type="InterPro" id="IPR018062">
    <property type="entry name" value="HTH_AraC-typ_CS"/>
</dbReference>
<keyword evidence="1" id="KW-0805">Transcription regulation</keyword>
<organism evidence="5 6">
    <name type="scientific">Oceanimonas doudoroffii</name>
    <dbReference type="NCBI Taxonomy" id="84158"/>
    <lineage>
        <taxon>Bacteria</taxon>
        <taxon>Pseudomonadati</taxon>
        <taxon>Pseudomonadota</taxon>
        <taxon>Gammaproteobacteria</taxon>
        <taxon>Aeromonadales</taxon>
        <taxon>Aeromonadaceae</taxon>
        <taxon>Oceanimonas</taxon>
    </lineage>
</organism>
<sequence>MVSMEGQSDIGTRTRKALLTRKLALPDKDLVMVLESNRQIPLAEGDFISYRFHDDIRVHGGTSLELDNSQVVASVPGALVATLLLEGRLDFGYDGLEFSLNAAQGAVGVVANMVRPAAFRRRFTPGTRVCKLNLIVAPAWLRRRITPGCPVADFANRHLACRHLQVSADMLGHVRAILALSHPQTLAEKLRFETLVHGLAGMIFDQVARPAEEATEEAEAGQNRTTDGRIERLVTFIESHLHEELTLARLAADFSMSVSSLQRQFKQNFNLTVGGYIRRRRLEIARQQLERGLVTITEAAYESGYQHPSNFTAAFRRAFGMSPHALCGER</sequence>
<name>A0A233RBE0_9GAMM</name>
<protein>
    <recommendedName>
        <fullName evidence="4">HTH araC/xylS-type domain-containing protein</fullName>
    </recommendedName>
</protein>
<keyword evidence="3" id="KW-0804">Transcription</keyword>
<dbReference type="GO" id="GO:0003700">
    <property type="term" value="F:DNA-binding transcription factor activity"/>
    <property type="evidence" value="ECO:0007669"/>
    <property type="project" value="InterPro"/>
</dbReference>
<dbReference type="SUPFAM" id="SSF46689">
    <property type="entry name" value="Homeodomain-like"/>
    <property type="match status" value="2"/>
</dbReference>
<dbReference type="PROSITE" id="PS01124">
    <property type="entry name" value="HTH_ARAC_FAMILY_2"/>
    <property type="match status" value="1"/>
</dbReference>
<evidence type="ECO:0000256" key="3">
    <source>
        <dbReference type="ARBA" id="ARBA00023163"/>
    </source>
</evidence>
<feature type="domain" description="HTH araC/xylS-type" evidence="4">
    <location>
        <begin position="231"/>
        <end position="329"/>
    </location>
</feature>
<evidence type="ECO:0000259" key="4">
    <source>
        <dbReference type="PROSITE" id="PS01124"/>
    </source>
</evidence>
<evidence type="ECO:0000256" key="2">
    <source>
        <dbReference type="ARBA" id="ARBA00023125"/>
    </source>
</evidence>
<evidence type="ECO:0000313" key="6">
    <source>
        <dbReference type="Proteomes" id="UP000242757"/>
    </source>
</evidence>
<dbReference type="InterPro" id="IPR018060">
    <property type="entry name" value="HTH_AraC"/>
</dbReference>
<dbReference type="Gene3D" id="1.10.10.60">
    <property type="entry name" value="Homeodomain-like"/>
    <property type="match status" value="2"/>
</dbReference>
<dbReference type="Pfam" id="PF12833">
    <property type="entry name" value="HTH_18"/>
    <property type="match status" value="1"/>
</dbReference>
<dbReference type="PANTHER" id="PTHR46796">
    <property type="entry name" value="HTH-TYPE TRANSCRIPTIONAL ACTIVATOR RHAS-RELATED"/>
    <property type="match status" value="1"/>
</dbReference>
<gene>
    <name evidence="5" type="ORF">B6S08_16325</name>
</gene>
<proteinExistence type="predicted"/>
<evidence type="ECO:0000256" key="1">
    <source>
        <dbReference type="ARBA" id="ARBA00023015"/>
    </source>
</evidence>
<dbReference type="GO" id="GO:0043565">
    <property type="term" value="F:sequence-specific DNA binding"/>
    <property type="evidence" value="ECO:0007669"/>
    <property type="project" value="InterPro"/>
</dbReference>
<dbReference type="SMART" id="SM00342">
    <property type="entry name" value="HTH_ARAC"/>
    <property type="match status" value="1"/>
</dbReference>
<keyword evidence="6" id="KW-1185">Reference proteome</keyword>
<dbReference type="OrthoDB" id="6670788at2"/>
<accession>A0A233RBE0</accession>
<dbReference type="PROSITE" id="PS00041">
    <property type="entry name" value="HTH_ARAC_FAMILY_1"/>
    <property type="match status" value="1"/>
</dbReference>
<dbReference type="InterPro" id="IPR009057">
    <property type="entry name" value="Homeodomain-like_sf"/>
</dbReference>
<dbReference type="PANTHER" id="PTHR46796:SF6">
    <property type="entry name" value="ARAC SUBFAMILY"/>
    <property type="match status" value="1"/>
</dbReference>
<comment type="caution">
    <text evidence="5">The sequence shown here is derived from an EMBL/GenBank/DDBJ whole genome shotgun (WGS) entry which is preliminary data.</text>
</comment>
<dbReference type="AlphaFoldDB" id="A0A233RBE0"/>